<comment type="caution">
    <text evidence="14">The sequence shown here is derived from an EMBL/GenBank/DDBJ whole genome shotgun (WGS) entry which is preliminary data.</text>
</comment>
<dbReference type="EMBL" id="JAVLVT010000004">
    <property type="protein sequence ID" value="MDS1270667.1"/>
    <property type="molecule type" value="Genomic_DNA"/>
</dbReference>
<evidence type="ECO:0000256" key="12">
    <source>
        <dbReference type="SAM" id="MobiDB-lite"/>
    </source>
</evidence>
<name>A0ABU2H5T3_9ACTN</name>
<reference evidence="15" key="1">
    <citation type="submission" date="2023-07" db="EMBL/GenBank/DDBJ databases">
        <title>Novel species in the genus Lipingzhangella isolated from Sambhar Salt Lake.</title>
        <authorList>
            <person name="Jiya N."/>
            <person name="Kajale S."/>
            <person name="Sharma A."/>
        </authorList>
    </citation>
    <scope>NUCLEOTIDE SEQUENCE [LARGE SCALE GENOMIC DNA]</scope>
    <source>
        <strain evidence="15">LS1_29</strain>
    </source>
</reference>
<keyword evidence="6 13" id="KW-0812">Transmembrane</keyword>
<keyword evidence="4" id="KW-1003">Cell membrane</keyword>
<comment type="subcellular location">
    <subcellularLocation>
        <location evidence="1">Cell membrane</location>
        <topology evidence="1">Multi-pass membrane protein</topology>
    </subcellularLocation>
</comment>
<evidence type="ECO:0000313" key="14">
    <source>
        <dbReference type="EMBL" id="MDS1270667.1"/>
    </source>
</evidence>
<proteinExistence type="inferred from homology"/>
<evidence type="ECO:0000256" key="2">
    <source>
        <dbReference type="ARBA" id="ARBA00007543"/>
    </source>
</evidence>
<evidence type="ECO:0000256" key="5">
    <source>
        <dbReference type="ARBA" id="ARBA00022617"/>
    </source>
</evidence>
<keyword evidence="11 13" id="KW-0472">Membrane</keyword>
<feature type="transmembrane region" description="Helical" evidence="13">
    <location>
        <begin position="158"/>
        <end position="183"/>
    </location>
</feature>
<sequence length="364" mass="38904">MELTTIWFLAIAILWTGYFVLEGFDFGVGILLPVVGRNNNTDRRVLINTIGPVWDGNEVWLITAVGATFAAFPAWYGSMLSGFYLPMLLILLALIGRGVAFEYRHKGDTDAWRRGWDATIIAGSAIPAFLWGLIFANMLRGLPMDADHVVTAHLSDLLNPYALLGGVATFTLFTLHGAVFLSLKTDGAVRYRARRAAVASAAVAAPALVGFVAWTHMAHGSDTTGPLAVVAAGALAIGVVLSLRGREGWSFTATATSVLSLSALLFASLFPDVLPSSTDPAHSLTITNAASAEYTLTVMSWIAVVFLPLVLLYQSWSYWVFRQRVTRRHVDPTASDSDSDSGSTAAATDPAHRAGSTDTAPGTQ</sequence>
<keyword evidence="3" id="KW-0813">Transport</keyword>
<keyword evidence="7" id="KW-0479">Metal-binding</keyword>
<evidence type="ECO:0000256" key="11">
    <source>
        <dbReference type="ARBA" id="ARBA00023136"/>
    </source>
</evidence>
<dbReference type="PANTHER" id="PTHR43141:SF5">
    <property type="entry name" value="CYTOCHROME BD-I UBIQUINOL OXIDASE SUBUNIT 2"/>
    <property type="match status" value="1"/>
</dbReference>
<feature type="transmembrane region" description="Helical" evidence="13">
    <location>
        <begin position="195"/>
        <end position="214"/>
    </location>
</feature>
<dbReference type="Pfam" id="PF02322">
    <property type="entry name" value="Cyt_bd_oxida_II"/>
    <property type="match status" value="1"/>
</dbReference>
<evidence type="ECO:0000313" key="15">
    <source>
        <dbReference type="Proteomes" id="UP001250214"/>
    </source>
</evidence>
<keyword evidence="5" id="KW-0349">Heme</keyword>
<feature type="compositionally biased region" description="Low complexity" evidence="12">
    <location>
        <begin position="332"/>
        <end position="349"/>
    </location>
</feature>
<feature type="transmembrane region" description="Helical" evidence="13">
    <location>
        <begin position="83"/>
        <end position="103"/>
    </location>
</feature>
<organism evidence="14 15">
    <name type="scientific">Lipingzhangella rawalii</name>
    <dbReference type="NCBI Taxonomy" id="2055835"/>
    <lineage>
        <taxon>Bacteria</taxon>
        <taxon>Bacillati</taxon>
        <taxon>Actinomycetota</taxon>
        <taxon>Actinomycetes</taxon>
        <taxon>Streptosporangiales</taxon>
        <taxon>Nocardiopsidaceae</taxon>
        <taxon>Lipingzhangella</taxon>
    </lineage>
</organism>
<comment type="similarity">
    <text evidence="2">Belongs to the cytochrome ubiquinol oxidase subunit 2 family.</text>
</comment>
<feature type="transmembrane region" description="Helical" evidence="13">
    <location>
        <begin position="226"/>
        <end position="243"/>
    </location>
</feature>
<keyword evidence="9 13" id="KW-1133">Transmembrane helix</keyword>
<evidence type="ECO:0000256" key="10">
    <source>
        <dbReference type="ARBA" id="ARBA00023004"/>
    </source>
</evidence>
<dbReference type="Proteomes" id="UP001250214">
    <property type="component" value="Unassembled WGS sequence"/>
</dbReference>
<evidence type="ECO:0000256" key="9">
    <source>
        <dbReference type="ARBA" id="ARBA00022989"/>
    </source>
</evidence>
<feature type="region of interest" description="Disordered" evidence="12">
    <location>
        <begin position="331"/>
        <end position="364"/>
    </location>
</feature>
<keyword evidence="10" id="KW-0408">Iron</keyword>
<dbReference type="PANTHER" id="PTHR43141">
    <property type="entry name" value="CYTOCHROME BD2 SUBUNIT II"/>
    <property type="match status" value="1"/>
</dbReference>
<accession>A0ABU2H5T3</accession>
<protein>
    <submittedName>
        <fullName evidence="14">Cytochrome d ubiquinol oxidase subunit II</fullName>
    </submittedName>
</protein>
<evidence type="ECO:0000256" key="1">
    <source>
        <dbReference type="ARBA" id="ARBA00004651"/>
    </source>
</evidence>
<gene>
    <name evidence="14" type="primary">cydB</name>
    <name evidence="14" type="ORF">RIF23_10185</name>
</gene>
<dbReference type="NCBIfam" id="TIGR00203">
    <property type="entry name" value="cydB"/>
    <property type="match status" value="1"/>
</dbReference>
<dbReference type="RefSeq" id="WP_310912219.1">
    <property type="nucleotide sequence ID" value="NZ_JAVLVT010000004.1"/>
</dbReference>
<keyword evidence="15" id="KW-1185">Reference proteome</keyword>
<evidence type="ECO:0000256" key="4">
    <source>
        <dbReference type="ARBA" id="ARBA00022475"/>
    </source>
</evidence>
<feature type="transmembrane region" description="Helical" evidence="13">
    <location>
        <begin position="57"/>
        <end position="77"/>
    </location>
</feature>
<feature type="transmembrane region" description="Helical" evidence="13">
    <location>
        <begin position="298"/>
        <end position="321"/>
    </location>
</feature>
<feature type="transmembrane region" description="Helical" evidence="13">
    <location>
        <begin position="250"/>
        <end position="270"/>
    </location>
</feature>
<dbReference type="PIRSF" id="PIRSF000267">
    <property type="entry name" value="Cyt_oxidse_sub2"/>
    <property type="match status" value="1"/>
</dbReference>
<feature type="transmembrane region" description="Helical" evidence="13">
    <location>
        <begin position="6"/>
        <end position="36"/>
    </location>
</feature>
<feature type="transmembrane region" description="Helical" evidence="13">
    <location>
        <begin position="115"/>
        <end position="138"/>
    </location>
</feature>
<keyword evidence="8" id="KW-0249">Electron transport</keyword>
<evidence type="ECO:0000256" key="6">
    <source>
        <dbReference type="ARBA" id="ARBA00022692"/>
    </source>
</evidence>
<evidence type="ECO:0000256" key="8">
    <source>
        <dbReference type="ARBA" id="ARBA00022982"/>
    </source>
</evidence>
<evidence type="ECO:0000256" key="3">
    <source>
        <dbReference type="ARBA" id="ARBA00022448"/>
    </source>
</evidence>
<dbReference type="InterPro" id="IPR003317">
    <property type="entry name" value="Cyt-d_oxidase_su2"/>
</dbReference>
<evidence type="ECO:0000256" key="13">
    <source>
        <dbReference type="SAM" id="Phobius"/>
    </source>
</evidence>
<evidence type="ECO:0000256" key="7">
    <source>
        <dbReference type="ARBA" id="ARBA00022723"/>
    </source>
</evidence>